<keyword evidence="3" id="KW-1185">Reference proteome</keyword>
<feature type="compositionally biased region" description="Basic and acidic residues" evidence="1">
    <location>
        <begin position="497"/>
        <end position="515"/>
    </location>
</feature>
<comment type="caution">
    <text evidence="2">The sequence shown here is derived from an EMBL/GenBank/DDBJ whole genome shotgun (WGS) entry which is preliminary data.</text>
</comment>
<feature type="compositionally biased region" description="Polar residues" evidence="1">
    <location>
        <begin position="609"/>
        <end position="622"/>
    </location>
</feature>
<gene>
    <name evidence="2" type="primary">PRC1</name>
    <name evidence="2" type="ORF">GWK47_012514</name>
</gene>
<evidence type="ECO:0000256" key="1">
    <source>
        <dbReference type="SAM" id="MobiDB-lite"/>
    </source>
</evidence>
<evidence type="ECO:0000313" key="2">
    <source>
        <dbReference type="EMBL" id="KAG0715191.1"/>
    </source>
</evidence>
<name>A0A8J4XWZ9_CHIOP</name>
<accession>A0A8J4XWZ9</accession>
<dbReference type="AlphaFoldDB" id="A0A8J4XWZ9"/>
<feature type="compositionally biased region" description="Polar residues" evidence="1">
    <location>
        <begin position="589"/>
        <end position="601"/>
    </location>
</feature>
<protein>
    <submittedName>
        <fullName evidence="2">Protein regulator of cytokinesis 1</fullName>
    </submittedName>
</protein>
<proteinExistence type="predicted"/>
<dbReference type="GO" id="GO:0005737">
    <property type="term" value="C:cytoplasm"/>
    <property type="evidence" value="ECO:0007669"/>
    <property type="project" value="TreeGrafter"/>
</dbReference>
<reference evidence="2" key="1">
    <citation type="submission" date="2020-07" db="EMBL/GenBank/DDBJ databases">
        <title>The High-quality genome of the commercially important snow crab, Chionoecetes opilio.</title>
        <authorList>
            <person name="Jeong J.-H."/>
            <person name="Ryu S."/>
        </authorList>
    </citation>
    <scope>NUCLEOTIDE SEQUENCE</scope>
    <source>
        <strain evidence="2">MADBK_172401_WGS</strain>
        <tissue evidence="2">Digestive gland</tissue>
    </source>
</reference>
<dbReference type="GO" id="GO:0008017">
    <property type="term" value="F:microtubule binding"/>
    <property type="evidence" value="ECO:0007669"/>
    <property type="project" value="InterPro"/>
</dbReference>
<evidence type="ECO:0000313" key="3">
    <source>
        <dbReference type="Proteomes" id="UP000770661"/>
    </source>
</evidence>
<dbReference type="GO" id="GO:0051256">
    <property type="term" value="P:mitotic spindle midzone assembly"/>
    <property type="evidence" value="ECO:0007669"/>
    <property type="project" value="TreeGrafter"/>
</dbReference>
<sequence>MFLCVSLALKAWLTQDPPADTQVQRPKTLLWREILDPDSKMKHVREYPSVPSPPSLPASPARVHTSTQQQVQDTLTHLETLWDDLGLTEEQRSDRKRIFYGHIAGLLEKILLDERALKSRIINQIEHNTIKILKLCEELLLEPEEAVDGLTLLDLDAVLQERLEKLHHTKEDRQETLRNLQEKDEGLCELLSEEAFCVPRGLVPSLEQLKEVEEHIRAMEEKKDEREVTYRRLKVGLLSFLEQLEQSPEDPFTREVVCSDDEDIPLDQATIQRLRTVHSDLEFQVKENMAKSLDVRERIGSLWALLEVSQGHQQAFLATAPGATPSSLAKLEEELERLKVLRLHNLAVFVEKLQKELCVWWDKCYVGEEEKERVHTMTADDVGEDVLVLLEGEVERWKNYHVENQELLSLLDTFLSLFRHMLELEERAKDPSRLFNTRGGALLQEEKAKKKVKTELPRVQERLEILAAAWEDGSGRPFLVYGQEVVSYLQDLWDSRERRREDEKAKRVQAKEGKVKVGGVTQARTPVPPSSAKKRGMEGEEPPTTKRPKHLLPPPKTKSPTKASQRSPCKTPRGKPLSELNRAPHIPTTAMQPDVSIQSITYDKFKDPLQSNEGLNSTTLDQAPQGFPQGFMKSLF</sequence>
<dbReference type="Proteomes" id="UP000770661">
    <property type="component" value="Unassembled WGS sequence"/>
</dbReference>
<dbReference type="Pfam" id="PF03999">
    <property type="entry name" value="MAP65_ASE1"/>
    <property type="match status" value="1"/>
</dbReference>
<dbReference type="InterPro" id="IPR007145">
    <property type="entry name" value="MAP65_Ase1_PRC1"/>
</dbReference>
<dbReference type="PANTHER" id="PTHR19321:SF41">
    <property type="entry name" value="FASCETTO-RELATED"/>
    <property type="match status" value="1"/>
</dbReference>
<dbReference type="PANTHER" id="PTHR19321">
    <property type="entry name" value="PROTEIN REGULATOR OF CYTOKINESIS 1 PRC1-RELATED"/>
    <property type="match status" value="1"/>
</dbReference>
<dbReference type="Gene3D" id="1.20.58.1520">
    <property type="match status" value="1"/>
</dbReference>
<dbReference type="EMBL" id="JACEEZ010019935">
    <property type="protein sequence ID" value="KAG0715191.1"/>
    <property type="molecule type" value="Genomic_DNA"/>
</dbReference>
<dbReference type="GO" id="GO:1990023">
    <property type="term" value="C:mitotic spindle midzone"/>
    <property type="evidence" value="ECO:0007669"/>
    <property type="project" value="TreeGrafter"/>
</dbReference>
<feature type="region of interest" description="Disordered" evidence="1">
    <location>
        <begin position="42"/>
        <end position="61"/>
    </location>
</feature>
<feature type="region of interest" description="Disordered" evidence="1">
    <location>
        <begin position="497"/>
        <end position="636"/>
    </location>
</feature>
<organism evidence="2 3">
    <name type="scientific">Chionoecetes opilio</name>
    <name type="common">Atlantic snow crab</name>
    <name type="synonym">Cancer opilio</name>
    <dbReference type="NCBI Taxonomy" id="41210"/>
    <lineage>
        <taxon>Eukaryota</taxon>
        <taxon>Metazoa</taxon>
        <taxon>Ecdysozoa</taxon>
        <taxon>Arthropoda</taxon>
        <taxon>Crustacea</taxon>
        <taxon>Multicrustacea</taxon>
        <taxon>Malacostraca</taxon>
        <taxon>Eumalacostraca</taxon>
        <taxon>Eucarida</taxon>
        <taxon>Decapoda</taxon>
        <taxon>Pleocyemata</taxon>
        <taxon>Brachyura</taxon>
        <taxon>Eubrachyura</taxon>
        <taxon>Majoidea</taxon>
        <taxon>Majidae</taxon>
        <taxon>Chionoecetes</taxon>
    </lineage>
</organism>
<dbReference type="OrthoDB" id="642895at2759"/>